<sequence>MLARVANRCQGMPESTLLRLVRTFIVAKFAYALPYLELSKLETQKVDALLRKAYKQALGLPPTTSTALFSALGAHNKIAEITRSRAYAHIATSN</sequence>
<organism evidence="1 2">
    <name type="scientific">Haemaphysalis longicornis</name>
    <name type="common">Bush tick</name>
    <dbReference type="NCBI Taxonomy" id="44386"/>
    <lineage>
        <taxon>Eukaryota</taxon>
        <taxon>Metazoa</taxon>
        <taxon>Ecdysozoa</taxon>
        <taxon>Arthropoda</taxon>
        <taxon>Chelicerata</taxon>
        <taxon>Arachnida</taxon>
        <taxon>Acari</taxon>
        <taxon>Parasitiformes</taxon>
        <taxon>Ixodida</taxon>
        <taxon>Ixodoidea</taxon>
        <taxon>Ixodidae</taxon>
        <taxon>Haemaphysalinae</taxon>
        <taxon>Haemaphysalis</taxon>
    </lineage>
</organism>
<dbReference type="EMBL" id="JABSTR010002972">
    <property type="protein sequence ID" value="KAH9384714.1"/>
    <property type="molecule type" value="Genomic_DNA"/>
</dbReference>
<accession>A0A9J6HC76</accession>
<evidence type="ECO:0000313" key="1">
    <source>
        <dbReference type="EMBL" id="KAH9384714.1"/>
    </source>
</evidence>
<protein>
    <submittedName>
        <fullName evidence="1">Uncharacterized protein</fullName>
    </submittedName>
</protein>
<reference evidence="1 2" key="1">
    <citation type="journal article" date="2020" name="Cell">
        <title>Large-Scale Comparative Analyses of Tick Genomes Elucidate Their Genetic Diversity and Vector Capacities.</title>
        <authorList>
            <consortium name="Tick Genome and Microbiome Consortium (TIGMIC)"/>
            <person name="Jia N."/>
            <person name="Wang J."/>
            <person name="Shi W."/>
            <person name="Du L."/>
            <person name="Sun Y."/>
            <person name="Zhan W."/>
            <person name="Jiang J.F."/>
            <person name="Wang Q."/>
            <person name="Zhang B."/>
            <person name="Ji P."/>
            <person name="Bell-Sakyi L."/>
            <person name="Cui X.M."/>
            <person name="Yuan T.T."/>
            <person name="Jiang B.G."/>
            <person name="Yang W.F."/>
            <person name="Lam T.T."/>
            <person name="Chang Q.C."/>
            <person name="Ding S.J."/>
            <person name="Wang X.J."/>
            <person name="Zhu J.G."/>
            <person name="Ruan X.D."/>
            <person name="Zhao L."/>
            <person name="Wei J.T."/>
            <person name="Ye R.Z."/>
            <person name="Que T.C."/>
            <person name="Du C.H."/>
            <person name="Zhou Y.H."/>
            <person name="Cheng J.X."/>
            <person name="Dai P.F."/>
            <person name="Guo W.B."/>
            <person name="Han X.H."/>
            <person name="Huang E.J."/>
            <person name="Li L.F."/>
            <person name="Wei W."/>
            <person name="Gao Y.C."/>
            <person name="Liu J.Z."/>
            <person name="Shao H.Z."/>
            <person name="Wang X."/>
            <person name="Wang C.C."/>
            <person name="Yang T.C."/>
            <person name="Huo Q.B."/>
            <person name="Li W."/>
            <person name="Chen H.Y."/>
            <person name="Chen S.E."/>
            <person name="Zhou L.G."/>
            <person name="Ni X.B."/>
            <person name="Tian J.H."/>
            <person name="Sheng Y."/>
            <person name="Liu T."/>
            <person name="Pan Y.S."/>
            <person name="Xia L.Y."/>
            <person name="Li J."/>
            <person name="Zhao F."/>
            <person name="Cao W.C."/>
        </authorList>
    </citation>
    <scope>NUCLEOTIDE SEQUENCE [LARGE SCALE GENOMIC DNA]</scope>
    <source>
        <strain evidence="1">HaeL-2018</strain>
    </source>
</reference>
<comment type="caution">
    <text evidence="1">The sequence shown here is derived from an EMBL/GenBank/DDBJ whole genome shotgun (WGS) entry which is preliminary data.</text>
</comment>
<evidence type="ECO:0000313" key="2">
    <source>
        <dbReference type="Proteomes" id="UP000821853"/>
    </source>
</evidence>
<dbReference type="AlphaFoldDB" id="A0A9J6HC76"/>
<name>A0A9J6HC76_HAELO</name>
<keyword evidence="2" id="KW-1185">Reference proteome</keyword>
<gene>
    <name evidence="1" type="ORF">HPB48_026730</name>
</gene>
<proteinExistence type="predicted"/>
<dbReference type="VEuPathDB" id="VectorBase:HLOH_051801"/>
<dbReference type="Proteomes" id="UP000821853">
    <property type="component" value="Unassembled WGS sequence"/>
</dbReference>